<evidence type="ECO:0000256" key="1">
    <source>
        <dbReference type="SAM" id="Phobius"/>
    </source>
</evidence>
<name>A0AAV3GZM3_ENTFC</name>
<keyword evidence="1" id="KW-1133">Transmembrane helix</keyword>
<organism evidence="2 3">
    <name type="scientific">Enterococcus faecium R496</name>
    <dbReference type="NCBI Taxonomy" id="1134836"/>
    <lineage>
        <taxon>Bacteria</taxon>
        <taxon>Bacillati</taxon>
        <taxon>Bacillota</taxon>
        <taxon>Bacilli</taxon>
        <taxon>Lactobacillales</taxon>
        <taxon>Enterococcaceae</taxon>
        <taxon>Enterococcus</taxon>
    </lineage>
</organism>
<dbReference type="Proteomes" id="UP000006402">
    <property type="component" value="Unassembled WGS sequence"/>
</dbReference>
<gene>
    <name evidence="2" type="ORF">HMPREF1378_00589</name>
</gene>
<comment type="caution">
    <text evidence="2">The sequence shown here is derived from an EMBL/GenBank/DDBJ whole genome shotgun (WGS) entry which is preliminary data.</text>
</comment>
<keyword evidence="1" id="KW-0472">Membrane</keyword>
<protein>
    <submittedName>
        <fullName evidence="2">Uncharacterized protein</fullName>
    </submittedName>
</protein>
<dbReference type="AlphaFoldDB" id="A0AAV3GZM3"/>
<accession>A0AAV3GZM3</accession>
<proteinExistence type="predicted"/>
<sequence>MKQKRREIKNKKSRKDSGHFCFSVFLFFYKITSVIDFHNHILMVLSF</sequence>
<evidence type="ECO:0000313" key="2">
    <source>
        <dbReference type="EMBL" id="EJX54969.1"/>
    </source>
</evidence>
<dbReference type="EMBL" id="AMAH01000046">
    <property type="protein sequence ID" value="EJX54969.1"/>
    <property type="molecule type" value="Genomic_DNA"/>
</dbReference>
<evidence type="ECO:0000313" key="3">
    <source>
        <dbReference type="Proteomes" id="UP000006402"/>
    </source>
</evidence>
<reference evidence="2 3" key="1">
    <citation type="submission" date="2012-04" db="EMBL/GenBank/DDBJ databases">
        <authorList>
            <person name="Weinstock G."/>
            <person name="Sodergren E."/>
            <person name="Lobos E.A."/>
            <person name="Fulton L."/>
            <person name="Fulton R."/>
            <person name="Courtney L."/>
            <person name="Fronick C."/>
            <person name="O'Laughlin M."/>
            <person name="Godfrey J."/>
            <person name="Wilson R.M."/>
            <person name="Miner T."/>
            <person name="Farmer C."/>
            <person name="Delehaunty K."/>
            <person name="Cordes M."/>
            <person name="Minx P."/>
            <person name="Tomlinson C."/>
            <person name="Chen J."/>
            <person name="Wollam A."/>
            <person name="Pepin K.H."/>
            <person name="Bhonagiri V."/>
            <person name="Zhang X."/>
            <person name="Suruliraj S."/>
            <person name="Warren W."/>
            <person name="Mitreva M."/>
            <person name="Mardis E.R."/>
            <person name="Wilson R.K."/>
        </authorList>
    </citation>
    <scope>NUCLEOTIDE SEQUENCE [LARGE SCALE GENOMIC DNA]</scope>
    <source>
        <strain evidence="2 3">R496</strain>
    </source>
</reference>
<feature type="transmembrane region" description="Helical" evidence="1">
    <location>
        <begin position="20"/>
        <end position="41"/>
    </location>
</feature>
<keyword evidence="1" id="KW-0812">Transmembrane</keyword>